<dbReference type="EMBL" id="FNKL01000002">
    <property type="protein sequence ID" value="SDQ40282.1"/>
    <property type="molecule type" value="Genomic_DNA"/>
</dbReference>
<evidence type="ECO:0000313" key="2">
    <source>
        <dbReference type="Proteomes" id="UP000199627"/>
    </source>
</evidence>
<protein>
    <submittedName>
        <fullName evidence="1">Uncharacterized protein</fullName>
    </submittedName>
</protein>
<evidence type="ECO:0000313" key="1">
    <source>
        <dbReference type="EMBL" id="SDQ40282.1"/>
    </source>
</evidence>
<dbReference type="RefSeq" id="WP_139166218.1">
    <property type="nucleotide sequence ID" value="NZ_FNKL01000002.1"/>
</dbReference>
<reference evidence="2" key="1">
    <citation type="submission" date="2016-10" db="EMBL/GenBank/DDBJ databases">
        <authorList>
            <person name="Varghese N."/>
            <person name="Submissions S."/>
        </authorList>
    </citation>
    <scope>NUCLEOTIDE SEQUENCE [LARGE SCALE GENOMIC DNA]</scope>
    <source>
        <strain evidence="2">DSM 17072</strain>
    </source>
</reference>
<keyword evidence="2" id="KW-1185">Reference proteome</keyword>
<gene>
    <name evidence="1" type="ORF">SAMN05421664_1470</name>
</gene>
<sequence>MNLNLITLISEYNRLKMISIYEPLEVLKKLSQTHNDEVLIARLTYRSGIINFDTDFFEKAVAATNFNLDEILKNTNGLEMTMKDFLTFIAIQVGEELAKFYDKEVDKI</sequence>
<accession>A0A1H1AKW9</accession>
<dbReference type="Proteomes" id="UP000199627">
    <property type="component" value="Unassembled WGS sequence"/>
</dbReference>
<proteinExistence type="predicted"/>
<dbReference type="AlphaFoldDB" id="A0A1H1AKW9"/>
<organism evidence="1 2">
    <name type="scientific">Chryseobacterium soldanellicola</name>
    <dbReference type="NCBI Taxonomy" id="311333"/>
    <lineage>
        <taxon>Bacteria</taxon>
        <taxon>Pseudomonadati</taxon>
        <taxon>Bacteroidota</taxon>
        <taxon>Flavobacteriia</taxon>
        <taxon>Flavobacteriales</taxon>
        <taxon>Weeksellaceae</taxon>
        <taxon>Chryseobacterium group</taxon>
        <taxon>Chryseobacterium</taxon>
    </lineage>
</organism>
<name>A0A1H1AKW9_9FLAO</name>